<keyword evidence="8" id="KW-1185">Reference proteome</keyword>
<protein>
    <submittedName>
        <fullName evidence="7">Uncharacterized protein</fullName>
    </submittedName>
</protein>
<dbReference type="AlphaFoldDB" id="A0A9X0A308"/>
<evidence type="ECO:0000256" key="5">
    <source>
        <dbReference type="SAM" id="MobiDB-lite"/>
    </source>
</evidence>
<evidence type="ECO:0000313" key="8">
    <source>
        <dbReference type="Proteomes" id="UP001163046"/>
    </source>
</evidence>
<dbReference type="OrthoDB" id="6009720at2759"/>
<evidence type="ECO:0000256" key="1">
    <source>
        <dbReference type="ARBA" id="ARBA00004141"/>
    </source>
</evidence>
<feature type="transmembrane region" description="Helical" evidence="6">
    <location>
        <begin position="284"/>
        <end position="304"/>
    </location>
</feature>
<evidence type="ECO:0000313" key="7">
    <source>
        <dbReference type="EMBL" id="KAJ7391894.1"/>
    </source>
</evidence>
<evidence type="ECO:0000256" key="3">
    <source>
        <dbReference type="ARBA" id="ARBA00022989"/>
    </source>
</evidence>
<comment type="subcellular location">
    <subcellularLocation>
        <location evidence="1">Membrane</location>
        <topology evidence="1">Multi-pass membrane protein</topology>
    </subcellularLocation>
</comment>
<dbReference type="PANTHER" id="PTHR24064">
    <property type="entry name" value="SOLUTE CARRIER FAMILY 22 MEMBER"/>
    <property type="match status" value="1"/>
</dbReference>
<dbReference type="InterPro" id="IPR005828">
    <property type="entry name" value="MFS_sugar_transport-like"/>
</dbReference>
<feature type="region of interest" description="Disordered" evidence="5">
    <location>
        <begin position="497"/>
        <end position="526"/>
    </location>
</feature>
<evidence type="ECO:0000256" key="4">
    <source>
        <dbReference type="ARBA" id="ARBA00023136"/>
    </source>
</evidence>
<keyword evidence="3 6" id="KW-1133">Transmembrane helix</keyword>
<keyword evidence="2 6" id="KW-0812">Transmembrane</keyword>
<dbReference type="GO" id="GO:0016020">
    <property type="term" value="C:membrane"/>
    <property type="evidence" value="ECO:0007669"/>
    <property type="project" value="UniProtKB-SubCell"/>
</dbReference>
<dbReference type="EMBL" id="MU825404">
    <property type="protein sequence ID" value="KAJ7391894.1"/>
    <property type="molecule type" value="Genomic_DNA"/>
</dbReference>
<evidence type="ECO:0000256" key="2">
    <source>
        <dbReference type="ARBA" id="ARBA00022692"/>
    </source>
</evidence>
<dbReference type="Proteomes" id="UP001163046">
    <property type="component" value="Unassembled WGS sequence"/>
</dbReference>
<reference evidence="7" key="1">
    <citation type="submission" date="2023-01" db="EMBL/GenBank/DDBJ databases">
        <title>Genome assembly of the deep-sea coral Lophelia pertusa.</title>
        <authorList>
            <person name="Herrera S."/>
            <person name="Cordes E."/>
        </authorList>
    </citation>
    <scope>NUCLEOTIDE SEQUENCE</scope>
    <source>
        <strain evidence="7">USNM1676648</strain>
        <tissue evidence="7">Polyp</tissue>
    </source>
</reference>
<dbReference type="Gene3D" id="1.20.1250.20">
    <property type="entry name" value="MFS general substrate transporter like domains"/>
    <property type="match status" value="2"/>
</dbReference>
<dbReference type="Pfam" id="PF00083">
    <property type="entry name" value="Sugar_tr"/>
    <property type="match status" value="2"/>
</dbReference>
<organism evidence="7 8">
    <name type="scientific">Desmophyllum pertusum</name>
    <dbReference type="NCBI Taxonomy" id="174260"/>
    <lineage>
        <taxon>Eukaryota</taxon>
        <taxon>Metazoa</taxon>
        <taxon>Cnidaria</taxon>
        <taxon>Anthozoa</taxon>
        <taxon>Hexacorallia</taxon>
        <taxon>Scleractinia</taxon>
        <taxon>Caryophylliina</taxon>
        <taxon>Caryophylliidae</taxon>
        <taxon>Desmophyllum</taxon>
    </lineage>
</organism>
<evidence type="ECO:0000256" key="6">
    <source>
        <dbReference type="SAM" id="Phobius"/>
    </source>
</evidence>
<sequence>MALDIDQVLEQIGSMGRYQIRLLCVLSYLGFFVTGFQTMLMTFITTEPGWRCVTNSSLCNATGVFRPGEDGYNFRCEKKLPRSEWEYEDIYTSSVTEAEVLCASLSGYGVCRRTAPPLCGNHLFLFVGVFSHDDTTVCLLHSRLEDADHCTVGSGLAIGFAWWLLPESPRWLLVKGKVDKARKILEDVARFNRKEMPQQPLLAPSSPEDGGNTSGGFRDLFATLKMSRTTLVCWFGWFMNSMVYYGVRSKENCYRSMILAALASMGAVLLTKNNDDKGFLAGRIIMALLSKFFITVSFDAIYVFSAELFPTVVRNTGMGTSSGVGRLGSFSSSYIIWLARVHPVLPYGIMGIGAFVAAVLCISLPETKDQPTAEVVRNDTGNDVVIANEGKEDEEKTEFTSRLKVFESVVNQKVLSEDGLPGAVCDTCKYRIERAWRMSNQDQSDLQQLRSNAADTAQTLRFKRGHPVSPAFTCTSKGDENVTVVRKKKDQRLVFDPSPLEPCQIQPPLSADQLPSGAMPTTLIQQ</sequence>
<name>A0A9X0A308_9CNID</name>
<gene>
    <name evidence="7" type="ORF">OS493_016190</name>
</gene>
<feature type="transmembrane region" description="Helical" evidence="6">
    <location>
        <begin position="344"/>
        <end position="364"/>
    </location>
</feature>
<dbReference type="SUPFAM" id="SSF103473">
    <property type="entry name" value="MFS general substrate transporter"/>
    <property type="match status" value="1"/>
</dbReference>
<proteinExistence type="predicted"/>
<dbReference type="GO" id="GO:0022857">
    <property type="term" value="F:transmembrane transporter activity"/>
    <property type="evidence" value="ECO:0007669"/>
    <property type="project" value="InterPro"/>
</dbReference>
<accession>A0A9X0A308</accession>
<comment type="caution">
    <text evidence="7">The sequence shown here is derived from an EMBL/GenBank/DDBJ whole genome shotgun (WGS) entry which is preliminary data.</text>
</comment>
<feature type="transmembrane region" description="Helical" evidence="6">
    <location>
        <begin position="20"/>
        <end position="44"/>
    </location>
</feature>
<dbReference type="InterPro" id="IPR036259">
    <property type="entry name" value="MFS_trans_sf"/>
</dbReference>
<feature type="transmembrane region" description="Helical" evidence="6">
    <location>
        <begin position="229"/>
        <end position="247"/>
    </location>
</feature>
<keyword evidence="4 6" id="KW-0472">Membrane</keyword>